<reference evidence="2" key="2">
    <citation type="submission" date="2006-09" db="EMBL/GenBank/DDBJ databases">
        <title>The genome sequence of Plasmodium falciparum Dd2.</title>
        <authorList>
            <consortium name="The Broad Institute Genome Sequencing Platform"/>
            <person name="Birren B."/>
            <person name="Lander E."/>
            <person name="Galagan J."/>
            <person name="Nusbaum C."/>
            <person name="Devon K."/>
            <person name="Henn M."/>
            <person name="Jaffe D."/>
            <person name="Butler J."/>
            <person name="Alvarez P."/>
            <person name="Gnerre S."/>
            <person name="Grabherr M."/>
            <person name="Kleber M."/>
            <person name="Mauceli E."/>
            <person name="Brockman W."/>
            <person name="MacCallum I.A."/>
            <person name="Rounsley S."/>
            <person name="Young S."/>
            <person name="LaButti K."/>
            <person name="Pushparaj V."/>
            <person name="DeCaprio D."/>
            <person name="Crawford M."/>
            <person name="Koehrsen M."/>
            <person name="Engels R."/>
            <person name="Montgomery P."/>
            <person name="Pearson M."/>
            <person name="Howarth C."/>
            <person name="Larson L."/>
            <person name="Luoma S."/>
            <person name="White J."/>
            <person name="Kodira C."/>
            <person name="Zeng Q."/>
            <person name="O'Leary S."/>
            <person name="Yandava C."/>
            <person name="Alvarado L."/>
            <person name="Wirth D."/>
            <person name="Volkman S."/>
            <person name="Hartl D."/>
        </authorList>
    </citation>
    <scope>NUCLEOTIDE SEQUENCE [LARGE SCALE GENOMIC DNA]</scope>
</reference>
<dbReference type="EMBL" id="GG702577">
    <property type="protein sequence ID" value="KOB89511.1"/>
    <property type="molecule type" value="Genomic_DNA"/>
</dbReference>
<accession>A0A0L7M9K9</accession>
<evidence type="ECO:0000313" key="2">
    <source>
        <dbReference type="Proteomes" id="UP000054282"/>
    </source>
</evidence>
<dbReference type="Proteomes" id="UP000054282">
    <property type="component" value="Unassembled WGS sequence"/>
</dbReference>
<protein>
    <submittedName>
        <fullName evidence="1">Uncharacterized protein</fullName>
    </submittedName>
</protein>
<sequence>MMIWEINIYIYNFRKPKAVIGDNISSSRSSVHISNNIMNSSFQSNIHPDPIASDTTTSEYEQYNSYFEDILVIKNINEVISLQI</sequence>
<dbReference type="AlphaFoldDB" id="A0A0L7M9K9"/>
<gene>
    <name evidence="1" type="ORF">PFDG_05060</name>
</gene>
<evidence type="ECO:0000313" key="1">
    <source>
        <dbReference type="EMBL" id="KOB89511.1"/>
    </source>
</evidence>
<organism evidence="1 2">
    <name type="scientific">Plasmodium falciparum (isolate Dd2)</name>
    <dbReference type="NCBI Taxonomy" id="57267"/>
    <lineage>
        <taxon>Eukaryota</taxon>
        <taxon>Sar</taxon>
        <taxon>Alveolata</taxon>
        <taxon>Apicomplexa</taxon>
        <taxon>Aconoidasida</taxon>
        <taxon>Haemosporida</taxon>
        <taxon>Plasmodiidae</taxon>
        <taxon>Plasmodium</taxon>
        <taxon>Plasmodium (Laverania)</taxon>
    </lineage>
</organism>
<name>A0A0L7M9K9_PLAF4</name>
<reference evidence="2" key="1">
    <citation type="submission" date="2006-09" db="EMBL/GenBank/DDBJ databases">
        <title>Annotation of Plasmodium falciparum Dd2.</title>
        <authorList>
            <consortium name="The Broad Institute Genome Sequencing Platform"/>
            <person name="Volkman S.K."/>
            <person name="Neafsey D.E."/>
            <person name="Dash A.P."/>
            <person name="Chitnis C.E."/>
            <person name="Hartl D.L."/>
            <person name="Young S.K."/>
            <person name="Zeng Q."/>
            <person name="Koehrsen M."/>
            <person name="Alvarado L."/>
            <person name="Berlin A."/>
            <person name="Borenstein D."/>
            <person name="Chapman S.B."/>
            <person name="Chen Z."/>
            <person name="Engels R."/>
            <person name="Freedman E."/>
            <person name="Gellesch M."/>
            <person name="Goldberg J."/>
            <person name="Griggs A."/>
            <person name="Gujja S."/>
            <person name="Heilman E.R."/>
            <person name="Heiman D.I."/>
            <person name="Howarth C."/>
            <person name="Jen D."/>
            <person name="Larson L."/>
            <person name="Mehta T."/>
            <person name="Neiman D."/>
            <person name="Park D."/>
            <person name="Pearson M."/>
            <person name="Roberts A."/>
            <person name="Saif S."/>
            <person name="Shea T."/>
            <person name="Shenoy N."/>
            <person name="Sisk P."/>
            <person name="Stolte C."/>
            <person name="Sykes S."/>
            <person name="Walk T."/>
            <person name="White J."/>
            <person name="Yandava C."/>
            <person name="Haas B."/>
            <person name="Henn M.R."/>
            <person name="Nusbaum C."/>
            <person name="Birren B."/>
        </authorList>
    </citation>
    <scope>NUCLEOTIDE SEQUENCE [LARGE SCALE GENOMIC DNA]</scope>
</reference>
<proteinExistence type="predicted"/>
<dbReference type="KEGG" id="pfd:PFDG_05060"/>